<accession>A0A7G5FCG1</accession>
<dbReference type="RefSeq" id="WP_182385111.1">
    <property type="nucleotide sequence ID" value="NZ_CP059833.1"/>
</dbReference>
<protein>
    <recommendedName>
        <fullName evidence="3">TetR family transcriptional regulator</fullName>
    </recommendedName>
</protein>
<reference evidence="1 2" key="1">
    <citation type="submission" date="2020-07" db="EMBL/GenBank/DDBJ databases">
        <title>non toxigenic Corynebacterium sp. nov from a clinical source.</title>
        <authorList>
            <person name="Bernier A.-M."/>
            <person name="Bernard K."/>
        </authorList>
    </citation>
    <scope>NUCLEOTIDE SEQUENCE [LARGE SCALE GENOMIC DNA]</scope>
    <source>
        <strain evidence="2">NML 93-0612</strain>
    </source>
</reference>
<evidence type="ECO:0000313" key="1">
    <source>
        <dbReference type="EMBL" id="QMV84302.1"/>
    </source>
</evidence>
<dbReference type="AlphaFoldDB" id="A0A7G5FCG1"/>
<evidence type="ECO:0000313" key="2">
    <source>
        <dbReference type="Proteomes" id="UP000515570"/>
    </source>
</evidence>
<gene>
    <name evidence="1" type="ORF">HW450_07905</name>
</gene>
<sequence>METVDAEETLLLADAVCAETGASVRSLGAIVALASLTRPHIAGISVFSSPQAQCDYISSCCSALQPLTSSNEVFAHVLCAAVTERL</sequence>
<evidence type="ECO:0008006" key="3">
    <source>
        <dbReference type="Google" id="ProtNLM"/>
    </source>
</evidence>
<proteinExistence type="predicted"/>
<keyword evidence="2" id="KW-1185">Reference proteome</keyword>
<organism evidence="1 2">
    <name type="scientific">Corynebacterium hindlerae</name>
    <dbReference type="NCBI Taxonomy" id="699041"/>
    <lineage>
        <taxon>Bacteria</taxon>
        <taxon>Bacillati</taxon>
        <taxon>Actinomycetota</taxon>
        <taxon>Actinomycetes</taxon>
        <taxon>Mycobacteriales</taxon>
        <taxon>Corynebacteriaceae</taxon>
        <taxon>Corynebacterium</taxon>
    </lineage>
</organism>
<dbReference type="EMBL" id="CP059833">
    <property type="protein sequence ID" value="QMV84302.1"/>
    <property type="molecule type" value="Genomic_DNA"/>
</dbReference>
<dbReference type="Proteomes" id="UP000515570">
    <property type="component" value="Chromosome"/>
</dbReference>
<name>A0A7G5FCG1_9CORY</name>